<comment type="subcellular location">
    <subcellularLocation>
        <location evidence="1">Membrane</location>
        <topology evidence="1">Multi-pass membrane protein</topology>
    </subcellularLocation>
</comment>
<dbReference type="Gene3D" id="1.10.287.770">
    <property type="entry name" value="YojJ-like"/>
    <property type="match status" value="1"/>
</dbReference>
<evidence type="ECO:0000256" key="6">
    <source>
        <dbReference type="ARBA" id="ARBA00022989"/>
    </source>
</evidence>
<dbReference type="GO" id="GO:0015280">
    <property type="term" value="F:ligand-gated sodium channel activity"/>
    <property type="evidence" value="ECO:0007669"/>
    <property type="project" value="TreeGrafter"/>
</dbReference>
<sequence length="440" mass="50423">MIGELEKVARVHGAMNLKKQRKKRQKLIIKDLCVDYARNSTLHGLRYVTASGLTLIEKLFWMSTFFMSVALCGYLIGNVYHKWTNSPVIVSVSEKLVSVGSVPFPSVTICPQIKTIDFDFSIERNYIVMFKEDFTADGLCFNMNGVVRSDILRNVTLKHDKKRIRGWSMEKGYSDLENDPFPIRGNKNLASPDLEIYLRSREIYRDPLCNSLKSGFEIYLHHPADYPQSSLYHYSALSGEVTSLAVSLHAQSTSDSLARYSPEVRQCYFQTDRYLRYFKNYTTKNCEAECLSNYTKEHCGCVGCRCLPVCNSVEYNAEVLRTAFVTENFEGKGRCLQDGIFSHCFKYDNKLANNIAKVEIYFKKSQFMSFHRSELFGTTDFLANIGGLLGLFLGFSFLSLMEILYFITLRLGLAIRRNNADEKKIKLENNQKKLNITTIS</sequence>
<dbReference type="PANTHER" id="PTHR11690">
    <property type="entry name" value="AMILORIDE-SENSITIVE SODIUM CHANNEL-RELATED"/>
    <property type="match status" value="1"/>
</dbReference>
<dbReference type="GO" id="GO:0005886">
    <property type="term" value="C:plasma membrane"/>
    <property type="evidence" value="ECO:0007669"/>
    <property type="project" value="TreeGrafter"/>
</dbReference>
<evidence type="ECO:0000256" key="8">
    <source>
        <dbReference type="ARBA" id="ARBA00023065"/>
    </source>
</evidence>
<evidence type="ECO:0000256" key="13">
    <source>
        <dbReference type="SAM" id="Phobius"/>
    </source>
</evidence>
<dbReference type="InterPro" id="IPR001873">
    <property type="entry name" value="ENaC"/>
</dbReference>
<keyword evidence="4 12" id="KW-0894">Sodium channel</keyword>
<evidence type="ECO:0000313" key="15">
    <source>
        <dbReference type="Proteomes" id="UP000037510"/>
    </source>
</evidence>
<keyword evidence="6 13" id="KW-1133">Transmembrane helix</keyword>
<keyword evidence="15" id="KW-1185">Reference proteome</keyword>
<keyword evidence="9 13" id="KW-0472">Membrane</keyword>
<dbReference type="Pfam" id="PF00858">
    <property type="entry name" value="ASC"/>
    <property type="match status" value="3"/>
</dbReference>
<evidence type="ECO:0000256" key="3">
    <source>
        <dbReference type="ARBA" id="ARBA00022448"/>
    </source>
</evidence>
<reference evidence="14 15" key="1">
    <citation type="journal article" date="2015" name="Genome Biol. Evol.">
        <title>The genome of winter moth (Operophtera brumata) provides a genomic perspective on sexual dimorphism and phenology.</title>
        <authorList>
            <person name="Derks M.F."/>
            <person name="Smit S."/>
            <person name="Salis L."/>
            <person name="Schijlen E."/>
            <person name="Bossers A."/>
            <person name="Mateman C."/>
            <person name="Pijl A.S."/>
            <person name="de Ridder D."/>
            <person name="Groenen M.A."/>
            <person name="Visser M.E."/>
            <person name="Megens H.J."/>
        </authorList>
    </citation>
    <scope>NUCLEOTIDE SEQUENCE [LARGE SCALE GENOMIC DNA]</scope>
    <source>
        <strain evidence="14">WM2013NL</strain>
        <tissue evidence="14">Head and thorax</tissue>
    </source>
</reference>
<evidence type="ECO:0000256" key="2">
    <source>
        <dbReference type="ARBA" id="ARBA00007193"/>
    </source>
</evidence>
<gene>
    <name evidence="14" type="ORF">OBRU01_07917</name>
</gene>
<dbReference type="STRING" id="104452.A0A0L7L972"/>
<organism evidence="14 15">
    <name type="scientific">Operophtera brumata</name>
    <name type="common">Winter moth</name>
    <name type="synonym">Phalaena brumata</name>
    <dbReference type="NCBI Taxonomy" id="104452"/>
    <lineage>
        <taxon>Eukaryota</taxon>
        <taxon>Metazoa</taxon>
        <taxon>Ecdysozoa</taxon>
        <taxon>Arthropoda</taxon>
        <taxon>Hexapoda</taxon>
        <taxon>Insecta</taxon>
        <taxon>Pterygota</taxon>
        <taxon>Neoptera</taxon>
        <taxon>Endopterygota</taxon>
        <taxon>Lepidoptera</taxon>
        <taxon>Glossata</taxon>
        <taxon>Ditrysia</taxon>
        <taxon>Geometroidea</taxon>
        <taxon>Geometridae</taxon>
        <taxon>Larentiinae</taxon>
        <taxon>Operophtera</taxon>
    </lineage>
</organism>
<dbReference type="PANTHER" id="PTHR11690:SF288">
    <property type="entry name" value="AMILORIDE-SENSITIVE NA+ CHANNEL-RELATED"/>
    <property type="match status" value="1"/>
</dbReference>
<evidence type="ECO:0000256" key="7">
    <source>
        <dbReference type="ARBA" id="ARBA00023053"/>
    </source>
</evidence>
<evidence type="ECO:0000256" key="9">
    <source>
        <dbReference type="ARBA" id="ARBA00023136"/>
    </source>
</evidence>
<dbReference type="Proteomes" id="UP000037510">
    <property type="component" value="Unassembled WGS sequence"/>
</dbReference>
<dbReference type="EMBL" id="JTDY01002194">
    <property type="protein sequence ID" value="KOB71904.1"/>
    <property type="molecule type" value="Genomic_DNA"/>
</dbReference>
<comment type="caution">
    <text evidence="14">The sequence shown here is derived from an EMBL/GenBank/DDBJ whole genome shotgun (WGS) entry which is preliminary data.</text>
</comment>
<evidence type="ECO:0000256" key="11">
    <source>
        <dbReference type="ARBA" id="ARBA00023303"/>
    </source>
</evidence>
<evidence type="ECO:0000256" key="5">
    <source>
        <dbReference type="ARBA" id="ARBA00022692"/>
    </source>
</evidence>
<feature type="transmembrane region" description="Helical" evidence="13">
    <location>
        <begin position="381"/>
        <end position="407"/>
    </location>
</feature>
<keyword evidence="11 12" id="KW-0407">Ion channel</keyword>
<evidence type="ECO:0008006" key="16">
    <source>
        <dbReference type="Google" id="ProtNLM"/>
    </source>
</evidence>
<name>A0A0L7L972_OPEBR</name>
<keyword evidence="3 12" id="KW-0813">Transport</keyword>
<keyword evidence="10 12" id="KW-0739">Sodium transport</keyword>
<accession>A0A0L7L972</accession>
<keyword evidence="7" id="KW-0915">Sodium</keyword>
<dbReference type="AlphaFoldDB" id="A0A0L7L972"/>
<evidence type="ECO:0000313" key="14">
    <source>
        <dbReference type="EMBL" id="KOB71904.1"/>
    </source>
</evidence>
<keyword evidence="5 12" id="KW-0812">Transmembrane</keyword>
<evidence type="ECO:0000256" key="4">
    <source>
        <dbReference type="ARBA" id="ARBA00022461"/>
    </source>
</evidence>
<comment type="similarity">
    <text evidence="2 12">Belongs to the amiloride-sensitive sodium channel (TC 1.A.6) family.</text>
</comment>
<proteinExistence type="inferred from homology"/>
<evidence type="ECO:0000256" key="1">
    <source>
        <dbReference type="ARBA" id="ARBA00004141"/>
    </source>
</evidence>
<dbReference type="Gene3D" id="1.10.287.820">
    <property type="entry name" value="Acid-sensing ion channel domain"/>
    <property type="match status" value="1"/>
</dbReference>
<protein>
    <recommendedName>
        <fullName evidence="16">Pickpocket</fullName>
    </recommendedName>
</protein>
<keyword evidence="8 12" id="KW-0406">Ion transport</keyword>
<evidence type="ECO:0000256" key="12">
    <source>
        <dbReference type="RuleBase" id="RU000679"/>
    </source>
</evidence>
<evidence type="ECO:0000256" key="10">
    <source>
        <dbReference type="ARBA" id="ARBA00023201"/>
    </source>
</evidence>